<keyword evidence="1" id="KW-0732">Signal</keyword>
<keyword evidence="3" id="KW-1185">Reference proteome</keyword>
<dbReference type="EMBL" id="JADNYJ010000076">
    <property type="protein sequence ID" value="KAF8890291.1"/>
    <property type="molecule type" value="Genomic_DNA"/>
</dbReference>
<gene>
    <name evidence="2" type="ORF">CPB84DRAFT_1785006</name>
</gene>
<evidence type="ECO:0000313" key="2">
    <source>
        <dbReference type="EMBL" id="KAF8890291.1"/>
    </source>
</evidence>
<feature type="chain" id="PRO_5040241959" evidence="1">
    <location>
        <begin position="25"/>
        <end position="219"/>
    </location>
</feature>
<name>A0A9P5NGT0_GYMJU</name>
<organism evidence="2 3">
    <name type="scientific">Gymnopilus junonius</name>
    <name type="common">Spectacular rustgill mushroom</name>
    <name type="synonym">Gymnopilus spectabilis subsp. junonius</name>
    <dbReference type="NCBI Taxonomy" id="109634"/>
    <lineage>
        <taxon>Eukaryota</taxon>
        <taxon>Fungi</taxon>
        <taxon>Dikarya</taxon>
        <taxon>Basidiomycota</taxon>
        <taxon>Agaricomycotina</taxon>
        <taxon>Agaricomycetes</taxon>
        <taxon>Agaricomycetidae</taxon>
        <taxon>Agaricales</taxon>
        <taxon>Agaricineae</taxon>
        <taxon>Hymenogastraceae</taxon>
        <taxon>Gymnopilus</taxon>
    </lineage>
</organism>
<evidence type="ECO:0000313" key="3">
    <source>
        <dbReference type="Proteomes" id="UP000724874"/>
    </source>
</evidence>
<feature type="signal peptide" evidence="1">
    <location>
        <begin position="1"/>
        <end position="24"/>
    </location>
</feature>
<dbReference type="Proteomes" id="UP000724874">
    <property type="component" value="Unassembled WGS sequence"/>
</dbReference>
<protein>
    <submittedName>
        <fullName evidence="2">Uncharacterized protein</fullName>
    </submittedName>
</protein>
<sequence>MRQMLYLIFCVIFHVFLFFQPAFCLPVTVTLARRVEVPDLAPQAYAGQDHEFGGPTFYHHEIVGHHLSPSEVEEAVKHAYTLIKDHQLPQLKPHQQPKHLVMAALYVPHQHTIHYASQPLGAGYRHFQQVKNTHGWPGVVNEQNNLHAEGHAVLQAMAKGAHAEHLRGTYMGLYGHFEHHPPQKISPCHGGGRDAMTNCHALLSHLKINTRKNNIYHHH</sequence>
<evidence type="ECO:0000256" key="1">
    <source>
        <dbReference type="SAM" id="SignalP"/>
    </source>
</evidence>
<accession>A0A9P5NGT0</accession>
<reference evidence="2" key="1">
    <citation type="submission" date="2020-11" db="EMBL/GenBank/DDBJ databases">
        <authorList>
            <consortium name="DOE Joint Genome Institute"/>
            <person name="Ahrendt S."/>
            <person name="Riley R."/>
            <person name="Andreopoulos W."/>
            <person name="LaButti K."/>
            <person name="Pangilinan J."/>
            <person name="Ruiz-duenas F.J."/>
            <person name="Barrasa J.M."/>
            <person name="Sanchez-Garcia M."/>
            <person name="Camarero S."/>
            <person name="Miyauchi S."/>
            <person name="Serrano A."/>
            <person name="Linde D."/>
            <person name="Babiker R."/>
            <person name="Drula E."/>
            <person name="Ayuso-Fernandez I."/>
            <person name="Pacheco R."/>
            <person name="Padilla G."/>
            <person name="Ferreira P."/>
            <person name="Barriuso J."/>
            <person name="Kellner H."/>
            <person name="Castanera R."/>
            <person name="Alfaro M."/>
            <person name="Ramirez L."/>
            <person name="Pisabarro A.G."/>
            <person name="Kuo A."/>
            <person name="Tritt A."/>
            <person name="Lipzen A."/>
            <person name="He G."/>
            <person name="Yan M."/>
            <person name="Ng V."/>
            <person name="Cullen D."/>
            <person name="Martin F."/>
            <person name="Rosso M.-N."/>
            <person name="Henrissat B."/>
            <person name="Hibbett D."/>
            <person name="Martinez A.T."/>
            <person name="Grigoriev I.V."/>
        </authorList>
    </citation>
    <scope>NUCLEOTIDE SEQUENCE</scope>
    <source>
        <strain evidence="2">AH 44721</strain>
    </source>
</reference>
<proteinExistence type="predicted"/>
<comment type="caution">
    <text evidence="2">The sequence shown here is derived from an EMBL/GenBank/DDBJ whole genome shotgun (WGS) entry which is preliminary data.</text>
</comment>
<dbReference type="AlphaFoldDB" id="A0A9P5NGT0"/>